<dbReference type="Proteomes" id="UP000605144">
    <property type="component" value="Unassembled WGS sequence"/>
</dbReference>
<evidence type="ECO:0000256" key="1">
    <source>
        <dbReference type="SAM" id="Phobius"/>
    </source>
</evidence>
<sequence length="155" mass="17904">MDIGKIWNYISKPEVVPRLFAAFLCLILAIEFFVPTTYYKDQLYPKDIPQSQIFKSSLAPYDRGGVPLIKPADIKTQYPQFEPIRGKITAYLTPLSQWLSEKTPYFGTTIVSTPGGILDEILYYTRGMDTILESLTLLISFMIFSWIYLNRERVE</sequence>
<feature type="transmembrane region" description="Helical" evidence="1">
    <location>
        <begin position="20"/>
        <end position="39"/>
    </location>
</feature>
<accession>A0A832YSG1</accession>
<reference evidence="2" key="1">
    <citation type="journal article" date="2020" name="ISME J.">
        <title>Gammaproteobacteria mediating utilization of methyl-, sulfur- and petroleum organic compounds in deep ocean hydrothermal plumes.</title>
        <authorList>
            <person name="Zhou Z."/>
            <person name="Liu Y."/>
            <person name="Pan J."/>
            <person name="Cron B.R."/>
            <person name="Toner B.M."/>
            <person name="Anantharaman K."/>
            <person name="Breier J.A."/>
            <person name="Dick G.J."/>
            <person name="Li M."/>
        </authorList>
    </citation>
    <scope>NUCLEOTIDE SEQUENCE</scope>
    <source>
        <strain evidence="2">SZUA-1385</strain>
    </source>
</reference>
<dbReference type="Pfam" id="PF09879">
    <property type="entry name" value="EhaF"/>
    <property type="match status" value="1"/>
</dbReference>
<protein>
    <submittedName>
        <fullName evidence="2">DUF2106 domain-containing protein</fullName>
    </submittedName>
</protein>
<evidence type="ECO:0000313" key="2">
    <source>
        <dbReference type="EMBL" id="HIP17250.1"/>
    </source>
</evidence>
<dbReference type="PIRSF" id="PIRSF019373">
    <property type="entry name" value="EhaF"/>
    <property type="match status" value="1"/>
</dbReference>
<comment type="caution">
    <text evidence="2">The sequence shown here is derived from an EMBL/GenBank/DDBJ whole genome shotgun (WGS) entry which is preliminary data.</text>
</comment>
<feature type="transmembrane region" description="Helical" evidence="1">
    <location>
        <begin position="131"/>
        <end position="149"/>
    </location>
</feature>
<dbReference type="AlphaFoldDB" id="A0A832YSG1"/>
<organism evidence="2 3">
    <name type="scientific">Methanothermococcus okinawensis</name>
    <dbReference type="NCBI Taxonomy" id="155863"/>
    <lineage>
        <taxon>Archaea</taxon>
        <taxon>Methanobacteriati</taxon>
        <taxon>Methanobacteriota</taxon>
        <taxon>Methanomada group</taxon>
        <taxon>Methanococci</taxon>
        <taxon>Methanococcales</taxon>
        <taxon>Methanococcaceae</taxon>
        <taxon>Methanothermococcus</taxon>
    </lineage>
</organism>
<keyword evidence="1" id="KW-0812">Transmembrane</keyword>
<keyword evidence="1" id="KW-0472">Membrane</keyword>
<name>A0A832YSG1_9EURY</name>
<keyword evidence="1" id="KW-1133">Transmembrane helix</keyword>
<gene>
    <name evidence="2" type="ORF">EYG76_02970</name>
</gene>
<proteinExistence type="predicted"/>
<dbReference type="EMBL" id="DQSV01000056">
    <property type="protein sequence ID" value="HIP17250.1"/>
    <property type="molecule type" value="Genomic_DNA"/>
</dbReference>
<dbReference type="InterPro" id="IPR011313">
    <property type="entry name" value="Prd_NiFe_hyd_3_EhaF"/>
</dbReference>
<evidence type="ECO:0000313" key="3">
    <source>
        <dbReference type="Proteomes" id="UP000605144"/>
    </source>
</evidence>